<dbReference type="PIRSF" id="PIRSF036417">
    <property type="entry name" value="3-ktacl-CoA_syn"/>
    <property type="match status" value="1"/>
</dbReference>
<comment type="pathway">
    <text evidence="1">Lipid metabolism; fatty acid biosynthesis.</text>
</comment>
<dbReference type="GO" id="GO:0016747">
    <property type="term" value="F:acyltransferase activity, transferring groups other than amino-acyl groups"/>
    <property type="evidence" value="ECO:0007669"/>
    <property type="project" value="InterPro"/>
</dbReference>
<dbReference type="GeneID" id="17273235"/>
<dbReference type="PaxDb" id="2903-EOD27900"/>
<evidence type="ECO:0000256" key="1">
    <source>
        <dbReference type="PIRNR" id="PIRNR036417"/>
    </source>
</evidence>
<dbReference type="GO" id="GO:0016020">
    <property type="term" value="C:membrane"/>
    <property type="evidence" value="ECO:0007669"/>
    <property type="project" value="InterPro"/>
</dbReference>
<dbReference type="Gene3D" id="3.40.47.10">
    <property type="match status" value="2"/>
</dbReference>
<dbReference type="KEGG" id="ehx:EMIHUDRAFT_631877"/>
<dbReference type="STRING" id="2903.R1EMM3"/>
<organism evidence="5 6">
    <name type="scientific">Emiliania huxleyi (strain CCMP1516)</name>
    <dbReference type="NCBI Taxonomy" id="280463"/>
    <lineage>
        <taxon>Eukaryota</taxon>
        <taxon>Haptista</taxon>
        <taxon>Haptophyta</taxon>
        <taxon>Prymnesiophyceae</taxon>
        <taxon>Isochrysidales</taxon>
        <taxon>Noelaerhabdaceae</taxon>
        <taxon>Emiliania</taxon>
    </lineage>
</organism>
<sequence length="451" mass="49415">MWPLAVAALVTYLLRRKSTVYLLDFSLFEPPEEWKKSQAELVQLMNNIGRSMKSYEEPDLEFMAKVLGNSGTGDATAWPPGILQCEDPTKQQDQTMVAARHEAETVICSTLQRLFESTGLKPKQVDFLIINCSLFSPTPSLCAMASNRFGLRSNCRTFNLSGQGCSASLLSVDLAAELLQNNPCSLAVVVSTELITQHSSPQHSLSLPLTTSPAAAASPQPSPGPPQAFLLQNTLFRCGGAAVALTNKASLIGRAKYRLRHLVRTQITDDESYSAVFQCEDGSGATGVRLSKKIVEVAGNAMKVNLTQLGPLVLPLSEQLRVVWSLLRRSPKRYLPSFKAAIDHFCIHAGGRAVLDGIEKNLKLDPDDMLPSRTVLRERGNTSSSSIWYELRYIEEHANIRRGHKARPRRRSPPSAPPTSPPSALRPAAQVMQLGFGSGFKCNSAVWSRCR</sequence>
<feature type="region of interest" description="Disordered" evidence="2">
    <location>
        <begin position="202"/>
        <end position="223"/>
    </location>
</feature>
<keyword evidence="1" id="KW-0012">Acyltransferase</keyword>
<feature type="domain" description="Chalcone/stilbene synthase C-terminal" evidence="3">
    <location>
        <begin position="345"/>
        <end position="397"/>
    </location>
</feature>
<dbReference type="Proteomes" id="UP000013827">
    <property type="component" value="Unassembled WGS sequence"/>
</dbReference>
<dbReference type="SUPFAM" id="SSF53901">
    <property type="entry name" value="Thiolase-like"/>
    <property type="match status" value="1"/>
</dbReference>
<reference evidence="5" key="2">
    <citation type="submission" date="2024-10" db="UniProtKB">
        <authorList>
            <consortium name="EnsemblProtists"/>
        </authorList>
    </citation>
    <scope>IDENTIFICATION</scope>
</reference>
<name>A0A0D3JWL5_EMIH1</name>
<feature type="compositionally biased region" description="Low complexity" evidence="2">
    <location>
        <begin position="202"/>
        <end position="219"/>
    </location>
</feature>
<dbReference type="RefSeq" id="XP_005780329.1">
    <property type="nucleotide sequence ID" value="XM_005780272.1"/>
</dbReference>
<evidence type="ECO:0000256" key="2">
    <source>
        <dbReference type="SAM" id="MobiDB-lite"/>
    </source>
</evidence>
<dbReference type="UniPathway" id="UPA00094"/>
<feature type="compositionally biased region" description="Basic residues" evidence="2">
    <location>
        <begin position="402"/>
        <end position="412"/>
    </location>
</feature>
<feature type="region of interest" description="Disordered" evidence="2">
    <location>
        <begin position="402"/>
        <end position="425"/>
    </location>
</feature>
<comment type="similarity">
    <text evidence="1">Belongs to the thiolase-like superfamily. Chalcone/stilbene synthases family.</text>
</comment>
<dbReference type="HOGENOM" id="CLU_013238_2_1_1"/>
<dbReference type="CDD" id="cd00831">
    <property type="entry name" value="CHS_like"/>
    <property type="match status" value="1"/>
</dbReference>
<proteinExistence type="inferred from homology"/>
<evidence type="ECO:0000259" key="3">
    <source>
        <dbReference type="Pfam" id="PF02797"/>
    </source>
</evidence>
<accession>A0A0D3JWL5</accession>
<reference evidence="6" key="1">
    <citation type="journal article" date="2013" name="Nature">
        <title>Pan genome of the phytoplankton Emiliania underpins its global distribution.</title>
        <authorList>
            <person name="Read B.A."/>
            <person name="Kegel J."/>
            <person name="Klute M.J."/>
            <person name="Kuo A."/>
            <person name="Lefebvre S.C."/>
            <person name="Maumus F."/>
            <person name="Mayer C."/>
            <person name="Miller J."/>
            <person name="Monier A."/>
            <person name="Salamov A."/>
            <person name="Young J."/>
            <person name="Aguilar M."/>
            <person name="Claverie J.M."/>
            <person name="Frickenhaus S."/>
            <person name="Gonzalez K."/>
            <person name="Herman E.K."/>
            <person name="Lin Y.C."/>
            <person name="Napier J."/>
            <person name="Ogata H."/>
            <person name="Sarno A.F."/>
            <person name="Shmutz J."/>
            <person name="Schroeder D."/>
            <person name="de Vargas C."/>
            <person name="Verret F."/>
            <person name="von Dassow P."/>
            <person name="Valentin K."/>
            <person name="Van de Peer Y."/>
            <person name="Wheeler G."/>
            <person name="Dacks J.B."/>
            <person name="Delwiche C.F."/>
            <person name="Dyhrman S.T."/>
            <person name="Glockner G."/>
            <person name="John U."/>
            <person name="Richards T."/>
            <person name="Worden A.Z."/>
            <person name="Zhang X."/>
            <person name="Grigoriev I.V."/>
            <person name="Allen A.E."/>
            <person name="Bidle K."/>
            <person name="Borodovsky M."/>
            <person name="Bowler C."/>
            <person name="Brownlee C."/>
            <person name="Cock J.M."/>
            <person name="Elias M."/>
            <person name="Gladyshev V.N."/>
            <person name="Groth M."/>
            <person name="Guda C."/>
            <person name="Hadaegh A."/>
            <person name="Iglesias-Rodriguez M.D."/>
            <person name="Jenkins J."/>
            <person name="Jones B.M."/>
            <person name="Lawson T."/>
            <person name="Leese F."/>
            <person name="Lindquist E."/>
            <person name="Lobanov A."/>
            <person name="Lomsadze A."/>
            <person name="Malik S.B."/>
            <person name="Marsh M.E."/>
            <person name="Mackinder L."/>
            <person name="Mock T."/>
            <person name="Mueller-Roeber B."/>
            <person name="Pagarete A."/>
            <person name="Parker M."/>
            <person name="Probert I."/>
            <person name="Quesneville H."/>
            <person name="Raines C."/>
            <person name="Rensing S.A."/>
            <person name="Riano-Pachon D.M."/>
            <person name="Richier S."/>
            <person name="Rokitta S."/>
            <person name="Shiraiwa Y."/>
            <person name="Soanes D.M."/>
            <person name="van der Giezen M."/>
            <person name="Wahlund T.M."/>
            <person name="Williams B."/>
            <person name="Wilson W."/>
            <person name="Wolfe G."/>
            <person name="Wurch L.L."/>
        </authorList>
    </citation>
    <scope>NUCLEOTIDE SEQUENCE</scope>
</reference>
<keyword evidence="6" id="KW-1185">Reference proteome</keyword>
<feature type="domain" description="FAE" evidence="4">
    <location>
        <begin position="224"/>
        <end position="329"/>
    </location>
</feature>
<protein>
    <recommendedName>
        <fullName evidence="1">3-ketoacyl-CoA synthase</fullName>
        <ecNumber evidence="1">2.3.1.-</ecNumber>
    </recommendedName>
</protein>
<keyword evidence="1" id="KW-0808">Transferase</keyword>
<dbReference type="OMA" id="HTVRTHS"/>
<dbReference type="PANTHER" id="PTHR31561">
    <property type="entry name" value="3-KETOACYL-COA SYNTHASE"/>
    <property type="match status" value="1"/>
</dbReference>
<dbReference type="EC" id="2.3.1.-" evidence="1"/>
<dbReference type="Pfam" id="PF02797">
    <property type="entry name" value="Chal_sti_synt_C"/>
    <property type="match status" value="1"/>
</dbReference>
<dbReference type="GO" id="GO:0006633">
    <property type="term" value="P:fatty acid biosynthetic process"/>
    <property type="evidence" value="ECO:0007669"/>
    <property type="project" value="InterPro"/>
</dbReference>
<feature type="domain" description="FAE" evidence="4">
    <location>
        <begin position="13"/>
        <end position="198"/>
    </location>
</feature>
<dbReference type="InterPro" id="IPR013601">
    <property type="entry name" value="FAE1_typ3_polyketide_synth"/>
</dbReference>
<dbReference type="EnsemblProtists" id="EOD27900">
    <property type="protein sequence ID" value="EOD27900"/>
    <property type="gene ID" value="EMIHUDRAFT_631877"/>
</dbReference>
<dbReference type="InterPro" id="IPR016039">
    <property type="entry name" value="Thiolase-like"/>
</dbReference>
<dbReference type="AlphaFoldDB" id="A0A0D3JWL5"/>
<evidence type="ECO:0000313" key="5">
    <source>
        <dbReference type="EnsemblProtists" id="EOD27900"/>
    </source>
</evidence>
<dbReference type="InterPro" id="IPR012392">
    <property type="entry name" value="3-ktacl-CoA_syn"/>
</dbReference>
<evidence type="ECO:0000313" key="6">
    <source>
        <dbReference type="Proteomes" id="UP000013827"/>
    </source>
</evidence>
<dbReference type="Pfam" id="PF08392">
    <property type="entry name" value="FAE1_CUT1_RppA"/>
    <property type="match status" value="2"/>
</dbReference>
<evidence type="ECO:0000259" key="4">
    <source>
        <dbReference type="Pfam" id="PF08392"/>
    </source>
</evidence>
<dbReference type="InterPro" id="IPR012328">
    <property type="entry name" value="Chalcone/stilbene_synt_C"/>
</dbReference>
<dbReference type="eggNOG" id="ENOG502QPKZ">
    <property type="taxonomic scope" value="Eukaryota"/>
</dbReference>